<dbReference type="EMBL" id="VYRZ01000005">
    <property type="protein sequence ID" value="KAA9083793.1"/>
    <property type="molecule type" value="Genomic_DNA"/>
</dbReference>
<feature type="region of interest" description="Disordered" evidence="1">
    <location>
        <begin position="1"/>
        <end position="51"/>
    </location>
</feature>
<name>A0A5J5IN07_9MICO</name>
<gene>
    <name evidence="2" type="ORF">F6B42_14720</name>
</gene>
<reference evidence="3" key="1">
    <citation type="submission" date="2019-09" db="EMBL/GenBank/DDBJ databases">
        <title>Mumia zhuanghuii sp. nov. isolated from the intestinal contents of plateau pika (Ochotona curzoniae) in the Qinghai-Tibet plateau of China.</title>
        <authorList>
            <person name="Tian Z."/>
        </authorList>
    </citation>
    <scope>NUCLEOTIDE SEQUENCE [LARGE SCALE GENOMIC DNA]</scope>
    <source>
        <strain evidence="3">DSM 25564</strain>
    </source>
</reference>
<evidence type="ECO:0000256" key="1">
    <source>
        <dbReference type="SAM" id="MobiDB-lite"/>
    </source>
</evidence>
<evidence type="ECO:0000313" key="2">
    <source>
        <dbReference type="EMBL" id="KAA9083793.1"/>
    </source>
</evidence>
<dbReference type="Proteomes" id="UP000327039">
    <property type="component" value="Unassembled WGS sequence"/>
</dbReference>
<feature type="compositionally biased region" description="Basic and acidic residues" evidence="1">
    <location>
        <begin position="1"/>
        <end position="37"/>
    </location>
</feature>
<protein>
    <submittedName>
        <fullName evidence="2">Zinc transporter permease</fullName>
    </submittedName>
</protein>
<evidence type="ECO:0000313" key="3">
    <source>
        <dbReference type="Proteomes" id="UP000327039"/>
    </source>
</evidence>
<sequence>MSTTETHAEHTVDEHAHGADCGHESVHHDDHVDYLHDGHRHAEHGDHYDEH</sequence>
<accession>A0A5J5IN07</accession>
<proteinExistence type="predicted"/>
<dbReference type="AlphaFoldDB" id="A0A5J5IN07"/>
<dbReference type="RefSeq" id="WP_150420503.1">
    <property type="nucleotide sequence ID" value="NZ_VYRZ01000005.1"/>
</dbReference>
<keyword evidence="3" id="KW-1185">Reference proteome</keyword>
<organism evidence="2 3">
    <name type="scientific">Microbacterium radiodurans</name>
    <dbReference type="NCBI Taxonomy" id="661398"/>
    <lineage>
        <taxon>Bacteria</taxon>
        <taxon>Bacillati</taxon>
        <taxon>Actinomycetota</taxon>
        <taxon>Actinomycetes</taxon>
        <taxon>Micrococcales</taxon>
        <taxon>Microbacteriaceae</taxon>
        <taxon>Microbacterium</taxon>
    </lineage>
</organism>
<comment type="caution">
    <text evidence="2">The sequence shown here is derived from an EMBL/GenBank/DDBJ whole genome shotgun (WGS) entry which is preliminary data.</text>
</comment>